<dbReference type="InterPro" id="IPR036645">
    <property type="entry name" value="Elafin-like_sf"/>
</dbReference>
<reference evidence="3" key="1">
    <citation type="submission" date="2025-08" db="UniProtKB">
        <authorList>
            <consortium name="Ensembl"/>
        </authorList>
    </citation>
    <scope>IDENTIFICATION</scope>
</reference>
<dbReference type="GO" id="GO:0005615">
    <property type="term" value="C:extracellular space"/>
    <property type="evidence" value="ECO:0007669"/>
    <property type="project" value="TreeGrafter"/>
</dbReference>
<feature type="domain" description="WAP" evidence="2">
    <location>
        <begin position="29"/>
        <end position="75"/>
    </location>
</feature>
<protein>
    <recommendedName>
        <fullName evidence="2">WAP domain-containing protein</fullName>
    </recommendedName>
</protein>
<evidence type="ECO:0000256" key="1">
    <source>
        <dbReference type="SAM" id="SignalP"/>
    </source>
</evidence>
<accession>A0A671SFZ2</accession>
<sequence length="95" mass="9984">TAQVYCLLTAVLLCLSGCLSTTDATRSKASAKPGECPPEKPVGGSCARSCTGDSDCPDNEKCCSNGCGHRCTAPYTGIRIKNWMILMFFLVSNVG</sequence>
<reference evidence="3" key="2">
    <citation type="submission" date="2025-09" db="UniProtKB">
        <authorList>
            <consortium name="Ensembl"/>
        </authorList>
    </citation>
    <scope>IDENTIFICATION</scope>
</reference>
<dbReference type="PROSITE" id="PS51390">
    <property type="entry name" value="WAP"/>
    <property type="match status" value="1"/>
</dbReference>
<dbReference type="InterPro" id="IPR050514">
    <property type="entry name" value="WAP_four-disulfide_core"/>
</dbReference>
<proteinExistence type="predicted"/>
<name>A0A671SFZ2_9TELE</name>
<dbReference type="InterPro" id="IPR008197">
    <property type="entry name" value="WAP_dom"/>
</dbReference>
<dbReference type="GO" id="GO:0045087">
    <property type="term" value="P:innate immune response"/>
    <property type="evidence" value="ECO:0007669"/>
    <property type="project" value="TreeGrafter"/>
</dbReference>
<dbReference type="SMART" id="SM00217">
    <property type="entry name" value="WAP"/>
    <property type="match status" value="1"/>
</dbReference>
<evidence type="ECO:0000259" key="2">
    <source>
        <dbReference type="PROSITE" id="PS51390"/>
    </source>
</evidence>
<dbReference type="FunFam" id="4.10.75.10:FF:000001">
    <property type="entry name" value="Anosmin 1"/>
    <property type="match status" value="1"/>
</dbReference>
<evidence type="ECO:0000313" key="4">
    <source>
        <dbReference type="Proteomes" id="UP000472260"/>
    </source>
</evidence>
<evidence type="ECO:0000313" key="3">
    <source>
        <dbReference type="Ensembl" id="ENSSANP00000095685.1"/>
    </source>
</evidence>
<keyword evidence="1" id="KW-0732">Signal</keyword>
<dbReference type="CDD" id="cd00199">
    <property type="entry name" value="WAP"/>
    <property type="match status" value="1"/>
</dbReference>
<dbReference type="Proteomes" id="UP000472260">
    <property type="component" value="Unassembled WGS sequence"/>
</dbReference>
<feature type="chain" id="PRO_5025642736" description="WAP domain-containing protein" evidence="1">
    <location>
        <begin position="25"/>
        <end position="95"/>
    </location>
</feature>
<dbReference type="AlphaFoldDB" id="A0A671SFZ2"/>
<dbReference type="SUPFAM" id="SSF57256">
    <property type="entry name" value="Elafin-like"/>
    <property type="match status" value="1"/>
</dbReference>
<dbReference type="PANTHER" id="PTHR19441:SF95">
    <property type="entry name" value="PERLWAPIN ISOFORM X1"/>
    <property type="match status" value="1"/>
</dbReference>
<dbReference type="Pfam" id="PF00095">
    <property type="entry name" value="WAP"/>
    <property type="match status" value="1"/>
</dbReference>
<dbReference type="GO" id="GO:0004867">
    <property type="term" value="F:serine-type endopeptidase inhibitor activity"/>
    <property type="evidence" value="ECO:0007669"/>
    <property type="project" value="TreeGrafter"/>
</dbReference>
<organism evidence="3 4">
    <name type="scientific">Sinocyclocheilus anshuiensis</name>
    <dbReference type="NCBI Taxonomy" id="1608454"/>
    <lineage>
        <taxon>Eukaryota</taxon>
        <taxon>Metazoa</taxon>
        <taxon>Chordata</taxon>
        <taxon>Craniata</taxon>
        <taxon>Vertebrata</taxon>
        <taxon>Euteleostomi</taxon>
        <taxon>Actinopterygii</taxon>
        <taxon>Neopterygii</taxon>
        <taxon>Teleostei</taxon>
        <taxon>Ostariophysi</taxon>
        <taxon>Cypriniformes</taxon>
        <taxon>Cyprinidae</taxon>
        <taxon>Cyprininae</taxon>
        <taxon>Sinocyclocheilus</taxon>
    </lineage>
</organism>
<dbReference type="Ensembl" id="ENSSANT00000101618.1">
    <property type="protein sequence ID" value="ENSSANP00000095685.1"/>
    <property type="gene ID" value="ENSSANG00000047162.1"/>
</dbReference>
<dbReference type="Gene3D" id="4.10.75.10">
    <property type="entry name" value="Elafin-like"/>
    <property type="match status" value="1"/>
</dbReference>
<dbReference type="GO" id="GO:0019731">
    <property type="term" value="P:antibacterial humoral response"/>
    <property type="evidence" value="ECO:0007669"/>
    <property type="project" value="TreeGrafter"/>
</dbReference>
<dbReference type="PANTHER" id="PTHR19441">
    <property type="entry name" value="WHEY ACDIC PROTEIN WAP"/>
    <property type="match status" value="1"/>
</dbReference>
<dbReference type="PRINTS" id="PR00003">
    <property type="entry name" value="4DISULPHCORE"/>
</dbReference>
<feature type="signal peptide" evidence="1">
    <location>
        <begin position="1"/>
        <end position="24"/>
    </location>
</feature>
<keyword evidence="4" id="KW-1185">Reference proteome</keyword>